<organism evidence="9 10">
    <name type="scientific">Geothrix oryzae</name>
    <dbReference type="NCBI Taxonomy" id="2927975"/>
    <lineage>
        <taxon>Bacteria</taxon>
        <taxon>Pseudomonadati</taxon>
        <taxon>Acidobacteriota</taxon>
        <taxon>Holophagae</taxon>
        <taxon>Holophagales</taxon>
        <taxon>Holophagaceae</taxon>
        <taxon>Geothrix</taxon>
    </lineage>
</organism>
<accession>A0ABM8DMJ1</accession>
<dbReference type="InterPro" id="IPR003660">
    <property type="entry name" value="HAMP_dom"/>
</dbReference>
<dbReference type="PANTHER" id="PTHR43289:SF6">
    <property type="entry name" value="SERINE_THREONINE-PROTEIN KINASE NEKL-3"/>
    <property type="match status" value="1"/>
</dbReference>
<evidence type="ECO:0000259" key="7">
    <source>
        <dbReference type="PROSITE" id="PS50011"/>
    </source>
</evidence>
<keyword evidence="3" id="KW-0418">Kinase</keyword>
<evidence type="ECO:0008006" key="11">
    <source>
        <dbReference type="Google" id="ProtNLM"/>
    </source>
</evidence>
<dbReference type="InterPro" id="IPR017441">
    <property type="entry name" value="Protein_kinase_ATP_BS"/>
</dbReference>
<dbReference type="SMART" id="SM00220">
    <property type="entry name" value="S_TKc"/>
    <property type="match status" value="1"/>
</dbReference>
<evidence type="ECO:0000259" key="8">
    <source>
        <dbReference type="PROSITE" id="PS50885"/>
    </source>
</evidence>
<reference evidence="10" key="1">
    <citation type="journal article" date="2023" name="Int. J. Syst. Evol. Microbiol.">
        <title>Mesoterricola silvestris gen. nov., sp. nov., Mesoterricola sediminis sp. nov., Geothrix oryzae sp. nov., Geothrix edaphica sp. nov., Geothrix rubra sp. nov., and Geothrix limicola sp. nov., six novel members of Acidobacteriota isolated from soils.</title>
        <authorList>
            <person name="Itoh H."/>
            <person name="Sugisawa Y."/>
            <person name="Mise K."/>
            <person name="Xu Z."/>
            <person name="Kuniyasu M."/>
            <person name="Ushijima N."/>
            <person name="Kawano K."/>
            <person name="Kobayashi E."/>
            <person name="Shiratori Y."/>
            <person name="Masuda Y."/>
            <person name="Senoo K."/>
        </authorList>
    </citation>
    <scope>NUCLEOTIDE SEQUENCE [LARGE SCALE GENOMIC DNA]</scope>
    <source>
        <strain evidence="10">Red222</strain>
    </source>
</reference>
<evidence type="ECO:0000256" key="5">
    <source>
        <dbReference type="PROSITE-ProRule" id="PRU10141"/>
    </source>
</evidence>
<gene>
    <name evidence="9" type="ORF">GETHOR_02090</name>
</gene>
<feature type="transmembrane region" description="Helical" evidence="6">
    <location>
        <begin position="14"/>
        <end position="34"/>
    </location>
</feature>
<dbReference type="Gene3D" id="6.10.340.10">
    <property type="match status" value="1"/>
</dbReference>
<evidence type="ECO:0000313" key="9">
    <source>
        <dbReference type="EMBL" id="BDU68108.1"/>
    </source>
</evidence>
<keyword evidence="6" id="KW-0812">Transmembrane</keyword>
<dbReference type="Gene3D" id="3.30.200.20">
    <property type="entry name" value="Phosphorylase Kinase, domain 1"/>
    <property type="match status" value="1"/>
</dbReference>
<dbReference type="CDD" id="cd14014">
    <property type="entry name" value="STKc_PknB_like"/>
    <property type="match status" value="1"/>
</dbReference>
<dbReference type="Proteomes" id="UP001242010">
    <property type="component" value="Chromosome"/>
</dbReference>
<dbReference type="InterPro" id="IPR000719">
    <property type="entry name" value="Prot_kinase_dom"/>
</dbReference>
<dbReference type="PROSITE" id="PS00107">
    <property type="entry name" value="PROTEIN_KINASE_ATP"/>
    <property type="match status" value="1"/>
</dbReference>
<keyword evidence="6" id="KW-0472">Membrane</keyword>
<dbReference type="Gene3D" id="1.10.510.10">
    <property type="entry name" value="Transferase(Phosphotransferase) domain 1"/>
    <property type="match status" value="1"/>
</dbReference>
<evidence type="ECO:0000256" key="4">
    <source>
        <dbReference type="ARBA" id="ARBA00022840"/>
    </source>
</evidence>
<dbReference type="Pfam" id="PF00069">
    <property type="entry name" value="Pkinase"/>
    <property type="match status" value="1"/>
</dbReference>
<dbReference type="PANTHER" id="PTHR43289">
    <property type="entry name" value="MITOGEN-ACTIVATED PROTEIN KINASE KINASE KINASE 20-RELATED"/>
    <property type="match status" value="1"/>
</dbReference>
<dbReference type="InterPro" id="IPR008271">
    <property type="entry name" value="Ser/Thr_kinase_AS"/>
</dbReference>
<feature type="transmembrane region" description="Helical" evidence="6">
    <location>
        <begin position="311"/>
        <end position="332"/>
    </location>
</feature>
<keyword evidence="1" id="KW-0808">Transferase</keyword>
<dbReference type="InterPro" id="IPR011009">
    <property type="entry name" value="Kinase-like_dom_sf"/>
</dbReference>
<dbReference type="SMART" id="SM00304">
    <property type="entry name" value="HAMP"/>
    <property type="match status" value="1"/>
</dbReference>
<dbReference type="SUPFAM" id="SSF56112">
    <property type="entry name" value="Protein kinase-like (PK-like)"/>
    <property type="match status" value="1"/>
</dbReference>
<dbReference type="Pfam" id="PF00672">
    <property type="entry name" value="HAMP"/>
    <property type="match status" value="1"/>
</dbReference>
<feature type="domain" description="HAMP" evidence="8">
    <location>
        <begin position="333"/>
        <end position="389"/>
    </location>
</feature>
<evidence type="ECO:0000256" key="6">
    <source>
        <dbReference type="SAM" id="Phobius"/>
    </source>
</evidence>
<evidence type="ECO:0000256" key="1">
    <source>
        <dbReference type="ARBA" id="ARBA00022679"/>
    </source>
</evidence>
<keyword evidence="4 5" id="KW-0067">ATP-binding</keyword>
<keyword evidence="10" id="KW-1185">Reference proteome</keyword>
<sequence length="720" mass="76278">MAPVRWPHSLAWKFFLRTALLVVLVVGAVLGVAYQQAQKGARDAAERGLRTAGRVLDKHIPQEARVLDAGLEVFVAQSTNSAYLDSAAKRGDEASVRDHLLQSLPNLQADVAAVVRPDGRRLSCTTDGVRRDYGDVAIAQMALDPEGAQAAGIEGPSYAGFLEFPSGTHAGFYLAVARPLRLPGGDLIGAMLVGIRLGDRAAADLRDTAVGRAEPPSQVALLSRGRIVGSTLEPAAQAGLAAALEGARYEPIRAALLQGQPSGLLAFRIHGADYLGRVTPLRGTDGLKHELATALLLPLDPFMAPFRRLQWIILGTGFGGLLVALALALHAARSVTAPLARLTEATAELALGGRPGLPPSPTGGEVGDEVGALTSAFRALLGELKAKDDLLAALAPLRAAPGRPGPGAEADLAVVDMEATVPMPDGSQALAGEAAGPQRRLVLKEGDLFAGRYRLESVLGRGGMGLVLKARDQQLDEEVAIKILRPERDLDPAFLGQLKQEIRLARRITHRHVLRTHDFGEADGVPFVTMEYLKGVTLKQLLDDRGRLPLPLALRIGRQVAEGLEAAHAVGVVHRDIKPLNVLFDARGDAKLMDFGLAAPVAATGASREGLIFGTPRYMAPEQVRGERVDPRTDLYALGVMLYELSVGRPPFDGGEVQDILRHQLETPAPDVRTAVPELPPAYADLLQRLMAKDIAARPASAAEVVELLKGIASGDRGSA</sequence>
<dbReference type="EMBL" id="AP027079">
    <property type="protein sequence ID" value="BDU68108.1"/>
    <property type="molecule type" value="Genomic_DNA"/>
</dbReference>
<evidence type="ECO:0000256" key="2">
    <source>
        <dbReference type="ARBA" id="ARBA00022741"/>
    </source>
</evidence>
<keyword evidence="6" id="KW-1133">Transmembrane helix</keyword>
<dbReference type="RefSeq" id="WP_286354733.1">
    <property type="nucleotide sequence ID" value="NZ_AP027079.1"/>
</dbReference>
<evidence type="ECO:0000313" key="10">
    <source>
        <dbReference type="Proteomes" id="UP001242010"/>
    </source>
</evidence>
<dbReference type="PROSITE" id="PS00108">
    <property type="entry name" value="PROTEIN_KINASE_ST"/>
    <property type="match status" value="1"/>
</dbReference>
<protein>
    <recommendedName>
        <fullName evidence="11">Non-specific serine/threonine protein kinase</fullName>
    </recommendedName>
</protein>
<proteinExistence type="predicted"/>
<name>A0ABM8DMJ1_9BACT</name>
<keyword evidence="2 5" id="KW-0547">Nucleotide-binding</keyword>
<feature type="binding site" evidence="5">
    <location>
        <position position="482"/>
    </location>
    <ligand>
        <name>ATP</name>
        <dbReference type="ChEBI" id="CHEBI:30616"/>
    </ligand>
</feature>
<dbReference type="PROSITE" id="PS50011">
    <property type="entry name" value="PROTEIN_KINASE_DOM"/>
    <property type="match status" value="1"/>
</dbReference>
<feature type="domain" description="Protein kinase" evidence="7">
    <location>
        <begin position="453"/>
        <end position="709"/>
    </location>
</feature>
<evidence type="ECO:0000256" key="3">
    <source>
        <dbReference type="ARBA" id="ARBA00022777"/>
    </source>
</evidence>
<dbReference type="PROSITE" id="PS50885">
    <property type="entry name" value="HAMP"/>
    <property type="match status" value="1"/>
</dbReference>